<proteinExistence type="predicted"/>
<comment type="caution">
    <text evidence="1">The sequence shown here is derived from an EMBL/GenBank/DDBJ whole genome shotgun (WGS) entry which is preliminary data.</text>
</comment>
<protein>
    <submittedName>
        <fullName evidence="1">Uncharacterized protein</fullName>
    </submittedName>
</protein>
<dbReference type="EMBL" id="VSSQ01065736">
    <property type="protein sequence ID" value="MPN18413.1"/>
    <property type="molecule type" value="Genomic_DNA"/>
</dbReference>
<gene>
    <name evidence="1" type="ORF">SDC9_165773</name>
</gene>
<reference evidence="1" key="1">
    <citation type="submission" date="2019-08" db="EMBL/GenBank/DDBJ databases">
        <authorList>
            <person name="Kucharzyk K."/>
            <person name="Murdoch R.W."/>
            <person name="Higgins S."/>
            <person name="Loffler F."/>
        </authorList>
    </citation>
    <scope>NUCLEOTIDE SEQUENCE</scope>
</reference>
<name>A0A645G2S3_9ZZZZ</name>
<sequence>MERNLIYELTKTLQQTDGLEKDFLAMSTSLR</sequence>
<evidence type="ECO:0000313" key="1">
    <source>
        <dbReference type="EMBL" id="MPN18413.1"/>
    </source>
</evidence>
<accession>A0A645G2S3</accession>
<dbReference type="AlphaFoldDB" id="A0A645G2S3"/>
<organism evidence="1">
    <name type="scientific">bioreactor metagenome</name>
    <dbReference type="NCBI Taxonomy" id="1076179"/>
    <lineage>
        <taxon>unclassified sequences</taxon>
        <taxon>metagenomes</taxon>
        <taxon>ecological metagenomes</taxon>
    </lineage>
</organism>